<dbReference type="Proteomes" id="UP000823775">
    <property type="component" value="Unassembled WGS sequence"/>
</dbReference>
<comment type="caution">
    <text evidence="2">The sequence shown here is derived from an EMBL/GenBank/DDBJ whole genome shotgun (WGS) entry which is preliminary data.</text>
</comment>
<dbReference type="Pfam" id="PF05327">
    <property type="entry name" value="RRN3"/>
    <property type="match status" value="1"/>
</dbReference>
<protein>
    <submittedName>
        <fullName evidence="2">Uncharacterized protein</fullName>
    </submittedName>
</protein>
<dbReference type="EMBL" id="JACEIK010023376">
    <property type="protein sequence ID" value="MCE5166425.1"/>
    <property type="molecule type" value="Genomic_DNA"/>
</dbReference>
<comment type="similarity">
    <text evidence="1">Belongs to the RRN3 family.</text>
</comment>
<dbReference type="InterPro" id="IPR007991">
    <property type="entry name" value="RNA_pol_I_trans_ini_fac_RRN3"/>
</dbReference>
<reference evidence="2 3" key="1">
    <citation type="journal article" date="2021" name="BMC Genomics">
        <title>Datura genome reveals duplications of psychoactive alkaloid biosynthetic genes and high mutation rate following tissue culture.</title>
        <authorList>
            <person name="Rajewski A."/>
            <person name="Carter-House D."/>
            <person name="Stajich J."/>
            <person name="Litt A."/>
        </authorList>
    </citation>
    <scope>NUCLEOTIDE SEQUENCE [LARGE SCALE GENOMIC DNA]</scope>
    <source>
        <strain evidence="2">AR-01</strain>
    </source>
</reference>
<evidence type="ECO:0000313" key="3">
    <source>
        <dbReference type="Proteomes" id="UP000823775"/>
    </source>
</evidence>
<organism evidence="2 3">
    <name type="scientific">Datura stramonium</name>
    <name type="common">Jimsonweed</name>
    <name type="synonym">Common thornapple</name>
    <dbReference type="NCBI Taxonomy" id="4076"/>
    <lineage>
        <taxon>Eukaryota</taxon>
        <taxon>Viridiplantae</taxon>
        <taxon>Streptophyta</taxon>
        <taxon>Embryophyta</taxon>
        <taxon>Tracheophyta</taxon>
        <taxon>Spermatophyta</taxon>
        <taxon>Magnoliopsida</taxon>
        <taxon>eudicotyledons</taxon>
        <taxon>Gunneridae</taxon>
        <taxon>Pentapetalae</taxon>
        <taxon>asterids</taxon>
        <taxon>lamiids</taxon>
        <taxon>Solanales</taxon>
        <taxon>Solanaceae</taxon>
        <taxon>Solanoideae</taxon>
        <taxon>Datureae</taxon>
        <taxon>Datura</taxon>
    </lineage>
</organism>
<feature type="non-terminal residue" evidence="2">
    <location>
        <position position="90"/>
    </location>
</feature>
<name>A0ABS8Y726_DATST</name>
<accession>A0ABS8Y726</accession>
<keyword evidence="3" id="KW-1185">Reference proteome</keyword>
<gene>
    <name evidence="2" type="ORF">HAX54_019246</name>
</gene>
<dbReference type="PANTHER" id="PTHR12790:SF0">
    <property type="entry name" value="RNA POLYMERASE I-SPECIFIC TRANSCRIPTION INITIATION FACTOR RRN3-RELATED"/>
    <property type="match status" value="1"/>
</dbReference>
<dbReference type="PANTHER" id="PTHR12790">
    <property type="entry name" value="TRANSCRIPTION INITIATION FACTOR IA RRN3"/>
    <property type="match status" value="1"/>
</dbReference>
<evidence type="ECO:0000313" key="2">
    <source>
        <dbReference type="EMBL" id="MCE5166425.1"/>
    </source>
</evidence>
<sequence length="90" mass="9963">MGMEIHAEQGGYAEMENVEITDTELFYHVRGALKSALQGDPDRYEQLIGVMHHSERLVPEEVALLVTCLKALSGSVSCLDIVHHRSLISS</sequence>
<evidence type="ECO:0000256" key="1">
    <source>
        <dbReference type="ARBA" id="ARBA00010098"/>
    </source>
</evidence>
<proteinExistence type="inferred from homology"/>